<evidence type="ECO:0000256" key="5">
    <source>
        <dbReference type="SAM" id="MobiDB-lite"/>
    </source>
</evidence>
<feature type="region of interest" description="Disordered" evidence="5">
    <location>
        <begin position="1"/>
        <end position="57"/>
    </location>
</feature>
<evidence type="ECO:0000259" key="6">
    <source>
        <dbReference type="PROSITE" id="PS51516"/>
    </source>
</evidence>
<dbReference type="InterPro" id="IPR021934">
    <property type="entry name" value="Sox_C"/>
</dbReference>
<dbReference type="PANTHER" id="PTHR15744">
    <property type="entry name" value="BLOM7"/>
    <property type="match status" value="1"/>
</dbReference>
<name>A0A9P6RPX3_9FUNG</name>
<evidence type="ECO:0000256" key="1">
    <source>
        <dbReference type="ARBA" id="ARBA00023015"/>
    </source>
</evidence>
<dbReference type="GO" id="GO:0005634">
    <property type="term" value="C:nucleus"/>
    <property type="evidence" value="ECO:0007669"/>
    <property type="project" value="InterPro"/>
</dbReference>
<dbReference type="InterPro" id="IPR056149">
    <property type="entry name" value="PRP5/DDX46/KHDC4_KH"/>
</dbReference>
<evidence type="ECO:0000256" key="4">
    <source>
        <dbReference type="PROSITE-ProRule" id="PRU00117"/>
    </source>
</evidence>
<dbReference type="OrthoDB" id="397265at2759"/>
<dbReference type="FunFam" id="3.30.1370.10:FF:000037">
    <property type="entry name" value="KH domain protein"/>
    <property type="match status" value="1"/>
</dbReference>
<dbReference type="EMBL" id="JAAAIP010000098">
    <property type="protein sequence ID" value="KAG0325911.1"/>
    <property type="molecule type" value="Genomic_DNA"/>
</dbReference>
<feature type="region of interest" description="Disordered" evidence="5">
    <location>
        <begin position="203"/>
        <end position="227"/>
    </location>
</feature>
<reference evidence="7" key="1">
    <citation type="journal article" date="2020" name="Fungal Divers.">
        <title>Resolving the Mortierellaceae phylogeny through synthesis of multi-gene phylogenetics and phylogenomics.</title>
        <authorList>
            <person name="Vandepol N."/>
            <person name="Liber J."/>
            <person name="Desiro A."/>
            <person name="Na H."/>
            <person name="Kennedy M."/>
            <person name="Barry K."/>
            <person name="Grigoriev I.V."/>
            <person name="Miller A.N."/>
            <person name="O'Donnell K."/>
            <person name="Stajich J.E."/>
            <person name="Bonito G."/>
        </authorList>
    </citation>
    <scope>NUCLEOTIDE SEQUENCE</scope>
    <source>
        <strain evidence="7">REB-010B</strain>
    </source>
</reference>
<dbReference type="PROSITE" id="PS51516">
    <property type="entry name" value="SOX_C"/>
    <property type="match status" value="1"/>
</dbReference>
<dbReference type="PANTHER" id="PTHR15744:SF0">
    <property type="entry name" value="KH HOMOLOGY DOMAIN-CONTAINING PROTEIN 4"/>
    <property type="match status" value="1"/>
</dbReference>
<dbReference type="InterPro" id="IPR031121">
    <property type="entry name" value="RIK/BLOM7"/>
</dbReference>
<dbReference type="InterPro" id="IPR036612">
    <property type="entry name" value="KH_dom_type_1_sf"/>
</dbReference>
<sequence length="547" mass="58562">MIRKRKWDNQGEDGPEIKKVASDIDAQSAQDNDGTRAIASTGGQNGSSAQSAADAAAAAAAIAAARINAMLVAQGKAPTDTEVSTSHHTKTAESRSEAGGDPAGSGHGHGHSSVPIRESRERDEFVADIDINDVKHRYVLTKGSVQVDLRETGADVTTRGQYYVDRSMATEKLPPLYLHVTAQTQEILDRAIKKINELIEEAQAPAPLPPQRESFQPGSRGFGGPPRHQSFHARVAIGIESDRMFNVRAKIVGPGGQYVKHVQNETKTRVQLKGHGSGYLEVDTGRESDEPLFINILGNAQEDVDEAERLCKDLVETVRAEYERMKSRPPMQQEPYGHNRHYGGRSQGNYNGGHNQRYQGGHHYQQQQQPHHQYGYNQHYQAPPPPPPGTTAPPVNPPLPPGPPPPPSSATHSTSAAPVAASATGASTGEDVGAVAADPNMQGYTYEQYEAYNQYYYQQQYYQQYGQYYQQAYTQPGAEQGAAGASAPGALVSSDPALAYYGYAYAPPPPPLTAEGEAGAPGAASESETGAAAPPPPPPPASTTDSQ</sequence>
<keyword evidence="1" id="KW-0805">Transcription regulation</keyword>
<dbReference type="PROSITE" id="PS50084">
    <property type="entry name" value="KH_TYPE_1"/>
    <property type="match status" value="1"/>
</dbReference>
<gene>
    <name evidence="7" type="ORF">BGZ99_010438</name>
</gene>
<dbReference type="InterPro" id="IPR055256">
    <property type="entry name" value="KH_1_KHDC4/BBP-like"/>
</dbReference>
<evidence type="ECO:0000256" key="2">
    <source>
        <dbReference type="ARBA" id="ARBA00023163"/>
    </source>
</evidence>
<dbReference type="Pfam" id="PF22675">
    <property type="entry name" value="KH-I_KHDC4-BBP"/>
    <property type="match status" value="1"/>
</dbReference>
<evidence type="ECO:0000256" key="3">
    <source>
        <dbReference type="ARBA" id="ARBA00023242"/>
    </source>
</evidence>
<feature type="region of interest" description="Disordered" evidence="5">
    <location>
        <begin position="323"/>
        <end position="425"/>
    </location>
</feature>
<proteinExistence type="predicted"/>
<accession>A0A9P6RPX3</accession>
<keyword evidence="3" id="KW-0539">Nucleus</keyword>
<dbReference type="GO" id="GO:0003723">
    <property type="term" value="F:RNA binding"/>
    <property type="evidence" value="ECO:0007669"/>
    <property type="project" value="UniProtKB-UniRule"/>
</dbReference>
<feature type="compositionally biased region" description="Low complexity" evidence="5">
    <location>
        <begin position="513"/>
        <end position="532"/>
    </location>
</feature>
<organism evidence="7 8">
    <name type="scientific">Dissophora globulifera</name>
    <dbReference type="NCBI Taxonomy" id="979702"/>
    <lineage>
        <taxon>Eukaryota</taxon>
        <taxon>Fungi</taxon>
        <taxon>Fungi incertae sedis</taxon>
        <taxon>Mucoromycota</taxon>
        <taxon>Mortierellomycotina</taxon>
        <taxon>Mortierellomycetes</taxon>
        <taxon>Mortierellales</taxon>
        <taxon>Mortierellaceae</taxon>
        <taxon>Dissophora</taxon>
    </lineage>
</organism>
<evidence type="ECO:0000313" key="8">
    <source>
        <dbReference type="Proteomes" id="UP000738325"/>
    </source>
</evidence>
<keyword evidence="8" id="KW-1185">Reference proteome</keyword>
<comment type="caution">
    <text evidence="7">The sequence shown here is derived from an EMBL/GenBank/DDBJ whole genome shotgun (WGS) entry which is preliminary data.</text>
</comment>
<protein>
    <recommendedName>
        <fullName evidence="6">Sox C-terminal domain-containing protein</fullName>
    </recommendedName>
</protein>
<dbReference type="Pfam" id="PF23469">
    <property type="entry name" value="KH_12"/>
    <property type="match status" value="1"/>
</dbReference>
<feature type="region of interest" description="Disordered" evidence="5">
    <location>
        <begin position="77"/>
        <end position="121"/>
    </location>
</feature>
<feature type="compositionally biased region" description="Low complexity" evidence="5">
    <location>
        <begin position="47"/>
        <end position="57"/>
    </location>
</feature>
<dbReference type="InterPro" id="IPR047889">
    <property type="entry name" value="KHDC4_KH-I_second"/>
</dbReference>
<evidence type="ECO:0000313" key="7">
    <source>
        <dbReference type="EMBL" id="KAG0325911.1"/>
    </source>
</evidence>
<feature type="region of interest" description="Disordered" evidence="5">
    <location>
        <begin position="504"/>
        <end position="547"/>
    </location>
</feature>
<dbReference type="Proteomes" id="UP000738325">
    <property type="component" value="Unassembled WGS sequence"/>
</dbReference>
<keyword evidence="4" id="KW-0694">RNA-binding</keyword>
<dbReference type="SMART" id="SM00322">
    <property type="entry name" value="KH"/>
    <property type="match status" value="1"/>
</dbReference>
<dbReference type="InterPro" id="IPR004087">
    <property type="entry name" value="KH_dom"/>
</dbReference>
<dbReference type="SUPFAM" id="SSF54791">
    <property type="entry name" value="Eukaryotic type KH-domain (KH-domain type I)"/>
    <property type="match status" value="1"/>
</dbReference>
<feature type="compositionally biased region" description="Low complexity" evidence="5">
    <location>
        <begin position="347"/>
        <end position="381"/>
    </location>
</feature>
<feature type="compositionally biased region" description="Low complexity" evidence="5">
    <location>
        <begin position="409"/>
        <end position="425"/>
    </location>
</feature>
<feature type="domain" description="Sox C-terminal" evidence="6">
    <location>
        <begin position="484"/>
        <end position="547"/>
    </location>
</feature>
<keyword evidence="2" id="KW-0804">Transcription</keyword>
<dbReference type="Gene3D" id="3.30.1370.10">
    <property type="entry name" value="K Homology domain, type 1"/>
    <property type="match status" value="2"/>
</dbReference>
<feature type="compositionally biased region" description="Pro residues" evidence="5">
    <location>
        <begin position="382"/>
        <end position="408"/>
    </location>
</feature>
<dbReference type="CDD" id="cd22386">
    <property type="entry name" value="KH-I_KHDC4_rpt2"/>
    <property type="match status" value="1"/>
</dbReference>
<dbReference type="AlphaFoldDB" id="A0A9P6RPX3"/>